<feature type="compositionally biased region" description="Acidic residues" evidence="1">
    <location>
        <begin position="342"/>
        <end position="352"/>
    </location>
</feature>
<feature type="region of interest" description="Disordered" evidence="1">
    <location>
        <begin position="61"/>
        <end position="176"/>
    </location>
</feature>
<feature type="region of interest" description="Disordered" evidence="1">
    <location>
        <begin position="303"/>
        <end position="535"/>
    </location>
</feature>
<accession>A0A5J4YYX0</accession>
<feature type="chain" id="PRO_5023939845" evidence="2">
    <location>
        <begin position="17"/>
        <end position="806"/>
    </location>
</feature>
<organism evidence="3 4">
    <name type="scientific">Porphyridium purpureum</name>
    <name type="common">Red alga</name>
    <name type="synonym">Porphyridium cruentum</name>
    <dbReference type="NCBI Taxonomy" id="35688"/>
    <lineage>
        <taxon>Eukaryota</taxon>
        <taxon>Rhodophyta</taxon>
        <taxon>Bangiophyceae</taxon>
        <taxon>Porphyridiales</taxon>
        <taxon>Porphyridiaceae</taxon>
        <taxon>Porphyridium</taxon>
    </lineage>
</organism>
<feature type="compositionally biased region" description="Acidic residues" evidence="1">
    <location>
        <begin position="194"/>
        <end position="211"/>
    </location>
</feature>
<feature type="compositionally biased region" description="Acidic residues" evidence="1">
    <location>
        <begin position="759"/>
        <end position="797"/>
    </location>
</feature>
<proteinExistence type="predicted"/>
<evidence type="ECO:0000313" key="3">
    <source>
        <dbReference type="EMBL" id="KAA8496180.1"/>
    </source>
</evidence>
<reference evidence="4" key="1">
    <citation type="journal article" date="2019" name="Nat. Commun.">
        <title>Expansion of phycobilisome linker gene families in mesophilic red algae.</title>
        <authorList>
            <person name="Lee J."/>
            <person name="Kim D."/>
            <person name="Bhattacharya D."/>
            <person name="Yoon H.S."/>
        </authorList>
    </citation>
    <scope>NUCLEOTIDE SEQUENCE [LARGE SCALE GENOMIC DNA]</scope>
    <source>
        <strain evidence="4">CCMP 1328</strain>
    </source>
</reference>
<evidence type="ECO:0000313" key="4">
    <source>
        <dbReference type="Proteomes" id="UP000324585"/>
    </source>
</evidence>
<feature type="compositionally biased region" description="Polar residues" evidence="1">
    <location>
        <begin position="63"/>
        <end position="76"/>
    </location>
</feature>
<gene>
    <name evidence="3" type="ORF">FVE85_2335</name>
</gene>
<dbReference type="EMBL" id="VRMN01000003">
    <property type="protein sequence ID" value="KAA8496180.1"/>
    <property type="molecule type" value="Genomic_DNA"/>
</dbReference>
<feature type="region of interest" description="Disordered" evidence="1">
    <location>
        <begin position="191"/>
        <end position="264"/>
    </location>
</feature>
<dbReference type="AlphaFoldDB" id="A0A5J4YYX0"/>
<dbReference type="Proteomes" id="UP000324585">
    <property type="component" value="Unassembled WGS sequence"/>
</dbReference>
<feature type="signal peptide" evidence="2">
    <location>
        <begin position="1"/>
        <end position="16"/>
    </location>
</feature>
<feature type="compositionally biased region" description="Acidic residues" evidence="1">
    <location>
        <begin position="415"/>
        <end position="460"/>
    </location>
</feature>
<feature type="compositionally biased region" description="Acidic residues" evidence="1">
    <location>
        <begin position="303"/>
        <end position="319"/>
    </location>
</feature>
<protein>
    <submittedName>
        <fullName evidence="3">Uncharacterized protein</fullName>
    </submittedName>
</protein>
<feature type="compositionally biased region" description="Low complexity" evidence="1">
    <location>
        <begin position="237"/>
        <end position="249"/>
    </location>
</feature>
<feature type="compositionally biased region" description="Acidic residues" evidence="1">
    <location>
        <begin position="476"/>
        <end position="515"/>
    </location>
</feature>
<name>A0A5J4YYX0_PORPP</name>
<evidence type="ECO:0000256" key="1">
    <source>
        <dbReference type="SAM" id="MobiDB-lite"/>
    </source>
</evidence>
<feature type="compositionally biased region" description="Basic residues" evidence="1">
    <location>
        <begin position="140"/>
        <end position="154"/>
    </location>
</feature>
<comment type="caution">
    <text evidence="3">The sequence shown here is derived from an EMBL/GenBank/DDBJ whole genome shotgun (WGS) entry which is preliminary data.</text>
</comment>
<evidence type="ECO:0000256" key="2">
    <source>
        <dbReference type="SAM" id="SignalP"/>
    </source>
</evidence>
<sequence>MGIMFVSWGWHWGVCAPGLRVNGLDVAALPPPAALRRLREEERNAVAPRRPLPTFVLRAARRSSGNQPATDASSDNVKAATATTRAKRSTEATGKKAATTRRTKKSVATDADDESQSGADTQPAAKVLSESESEVVPKTTRAKRSATKKPRAVRKASAAPVAAEIVTSGPESEEDEEFLNFLSRKAELKKAGMLDEDDEESLLAGLDELDERDGIVPASPEAESAPKNPGRARSGKASRPPAAVSASVEPVKKRNGQRVDDAGFDQYFGDGLDFAPSSRAGRVMPSTPHDMDEIDELFADHDEEIDDPLESAQILDEDSFSPQGAKGGAETFSSRRSANAPVDDEGLSDEGDSQGMNIEALLDGELEDDNDIVGEDDLDDDSMGPIHRRVKQRASEVSLSESDEDDDRFGIGAYFEDDNEDEEELDDVEDEDELGDESDLDIGAELDDEDDDIAEDEDAESTGRSRNLSSYAYVDNELDEDEGGEDGLEDDIDRDEDDDRDVSVDEDEEEDDDEAPVVSVSSRQRQKAESGSKMLRGAIEQNLHEMADLLDEAAAPAVPDLEKYNEFDSYEENMADDQDQLRIHSAVGETWEMNEDMYVTVVQAQDVTVRPDESRSDAQNDAELLAALLAQNPSVPTKGSPQWLASKMYELSFFTDYREKIRWCDRKQAPPQAVQDLFPGATLPAPPKLGRTVLFSDVRADDERAAAEKRSLVFTGNEYSDDEVYEQDTEDEDQVLLGDEEDEDEYVSSASNAHAESDSQIDEDYSGDEGREGEDGDFDDEDEEEYFDLEEIEEDLEVQQRTARRR</sequence>
<feature type="compositionally biased region" description="Acidic residues" evidence="1">
    <location>
        <begin position="362"/>
        <end position="382"/>
    </location>
</feature>
<feature type="region of interest" description="Disordered" evidence="1">
    <location>
        <begin position="740"/>
        <end position="806"/>
    </location>
</feature>
<keyword evidence="4" id="KW-1185">Reference proteome</keyword>
<keyword evidence="2" id="KW-0732">Signal</keyword>